<sequence length="623" mass="69553">MPSHIKTTTPKVNSPRKPAAKITLVAADVTHDSMAMVPKPHLTPQRDTDLDLSVYNVMDKTAHAALARVTMGIAPTALAAAWADWLTHLATAPGKQVELVEKAGKKARRQMQYAGRCLAGSDVQPCIESLPQDHRFRDPSWQKWPFNMMYQSFLLQQQWWHNAVTDVPGMTKQHENVMAFLARQMLDMMSPSNLPLTNPEVLQATLAQGGMNLVRGARNFGEDVKRYVTKEKSPELEAFQLGRDLATSPGQVVYRNRLIELIQYAPTTDQVHPEPILIVPAWIMKYYILDLSPENSMVKFLTGQGFSVFMISWLNPEAEDRDLSMEDYRAMGIMDALNAVQTITGSDHVHALGYCLGGTLLAIAAAAMARDGDTRFDTLTFLAAQTDFTEAGELTLFINDSQVNFLEDMMWDQGYLSTEQMGGAFRLLRSADLIWSRNVHDYLMGERMKMFDLLAWNADGTRLPYTMHAQYLRQLFLNNDLAEGRYEVAGKPIAISDIRAPIFAVGTEDDHVAPWKSVYKFHRFADADVTFVLTNGGHNAGIVTEPGHPGRHFRMATTAFDAPFRDAEEWQEAVPAQDGSWWTAHAQWLKERSGPLGDVPPMGRAEAGYAPICAAPGTYVFQA</sequence>
<dbReference type="Pfam" id="PF07167">
    <property type="entry name" value="PhaC_N"/>
    <property type="match status" value="1"/>
</dbReference>
<dbReference type="InterPro" id="IPR051321">
    <property type="entry name" value="PHA/PHB_synthase"/>
</dbReference>
<name>A0A1G7GMF6_9RHOB</name>
<dbReference type="Gene3D" id="3.40.50.1820">
    <property type="entry name" value="alpha/beta hydrolase"/>
    <property type="match status" value="1"/>
</dbReference>
<keyword evidence="1" id="KW-0808">Transferase</keyword>
<proteinExistence type="predicted"/>
<feature type="domain" description="Poly-beta-hydroxybutyrate polymerase N-terminal" evidence="4">
    <location>
        <begin position="55"/>
        <end position="95"/>
    </location>
</feature>
<dbReference type="InterPro" id="IPR029058">
    <property type="entry name" value="AB_hydrolase_fold"/>
</dbReference>
<dbReference type="InterPro" id="IPR010941">
    <property type="entry name" value="PhaC_N"/>
</dbReference>
<evidence type="ECO:0000256" key="2">
    <source>
        <dbReference type="ARBA" id="ARBA00023315"/>
    </source>
</evidence>
<gene>
    <name evidence="5" type="ORF">SAMN04488117_101632</name>
</gene>
<protein>
    <submittedName>
        <fullName evidence="5">Polyhydroxyalkanoate synthase</fullName>
    </submittedName>
</protein>
<keyword evidence="2" id="KW-0012">Acyltransferase</keyword>
<dbReference type="PANTHER" id="PTHR36837">
    <property type="entry name" value="POLY(3-HYDROXYALKANOATE) POLYMERASE SUBUNIT PHAC"/>
    <property type="match status" value="1"/>
</dbReference>
<evidence type="ECO:0000313" key="6">
    <source>
        <dbReference type="Proteomes" id="UP000182284"/>
    </source>
</evidence>
<feature type="domain" description="Poly-beta-hydroxybutyrate polymerase N-terminal" evidence="3">
    <location>
        <begin position="132"/>
        <end position="301"/>
    </location>
</feature>
<dbReference type="OrthoDB" id="7208816at2"/>
<dbReference type="InterPro" id="IPR022211">
    <property type="entry name" value="PHBC_N"/>
</dbReference>
<accession>A0A1G7GMF6</accession>
<dbReference type="AlphaFoldDB" id="A0A1G7GMF6"/>
<organism evidence="5 6">
    <name type="scientific">Celeribacter baekdonensis</name>
    <dbReference type="NCBI Taxonomy" id="875171"/>
    <lineage>
        <taxon>Bacteria</taxon>
        <taxon>Pseudomonadati</taxon>
        <taxon>Pseudomonadota</taxon>
        <taxon>Alphaproteobacteria</taxon>
        <taxon>Rhodobacterales</taxon>
        <taxon>Roseobacteraceae</taxon>
        <taxon>Celeribacter</taxon>
    </lineage>
</organism>
<evidence type="ECO:0000313" key="5">
    <source>
        <dbReference type="EMBL" id="SDE89312.1"/>
    </source>
</evidence>
<dbReference type="GO" id="GO:0042619">
    <property type="term" value="P:poly-hydroxybutyrate biosynthetic process"/>
    <property type="evidence" value="ECO:0007669"/>
    <property type="project" value="InterPro"/>
</dbReference>
<dbReference type="SUPFAM" id="SSF53474">
    <property type="entry name" value="alpha/beta-Hydrolases"/>
    <property type="match status" value="1"/>
</dbReference>
<dbReference type="Proteomes" id="UP000182284">
    <property type="component" value="Unassembled WGS sequence"/>
</dbReference>
<evidence type="ECO:0000256" key="1">
    <source>
        <dbReference type="ARBA" id="ARBA00022679"/>
    </source>
</evidence>
<dbReference type="Pfam" id="PF12551">
    <property type="entry name" value="PHBC_N"/>
    <property type="match status" value="1"/>
</dbReference>
<dbReference type="EMBL" id="FNBL01000001">
    <property type="protein sequence ID" value="SDE89312.1"/>
    <property type="molecule type" value="Genomic_DNA"/>
</dbReference>
<dbReference type="GO" id="GO:0016746">
    <property type="term" value="F:acyltransferase activity"/>
    <property type="evidence" value="ECO:0007669"/>
    <property type="project" value="UniProtKB-KW"/>
</dbReference>
<evidence type="ECO:0000259" key="3">
    <source>
        <dbReference type="Pfam" id="PF07167"/>
    </source>
</evidence>
<dbReference type="RefSeq" id="WP_074640924.1">
    <property type="nucleotide sequence ID" value="NZ_FNBL01000001.1"/>
</dbReference>
<evidence type="ECO:0000259" key="4">
    <source>
        <dbReference type="Pfam" id="PF12551"/>
    </source>
</evidence>
<reference evidence="5 6" key="1">
    <citation type="submission" date="2016-10" db="EMBL/GenBank/DDBJ databases">
        <authorList>
            <person name="de Groot N.N."/>
        </authorList>
    </citation>
    <scope>NUCLEOTIDE SEQUENCE [LARGE SCALE GENOMIC DNA]</scope>
    <source>
        <strain evidence="5 6">DSM 27375</strain>
    </source>
</reference>
<dbReference type="PANTHER" id="PTHR36837:SF5">
    <property type="entry name" value="POLY-3-HYDROXYBUTYRATE SYNTHASE"/>
    <property type="match status" value="1"/>
</dbReference>